<dbReference type="GeneID" id="28979624"/>
<evidence type="ECO:0000256" key="2">
    <source>
        <dbReference type="ARBA" id="ARBA00023186"/>
    </source>
</evidence>
<feature type="non-terminal residue" evidence="5">
    <location>
        <position position="1"/>
    </location>
</feature>
<gene>
    <name evidence="5" type="ORF">RHOBADRAFT_7001</name>
</gene>
<feature type="region of interest" description="Disordered" evidence="4">
    <location>
        <begin position="98"/>
        <end position="123"/>
    </location>
</feature>
<evidence type="ECO:0000256" key="4">
    <source>
        <dbReference type="SAM" id="MobiDB-lite"/>
    </source>
</evidence>
<evidence type="ECO:0000313" key="5">
    <source>
        <dbReference type="EMBL" id="KPV77160.1"/>
    </source>
</evidence>
<dbReference type="Proteomes" id="UP000053890">
    <property type="component" value="Unassembled WGS sequence"/>
</dbReference>
<evidence type="ECO:0000256" key="1">
    <source>
        <dbReference type="ARBA" id="ARBA00022988"/>
    </source>
</evidence>
<comment type="similarity">
    <text evidence="3">Belongs to the UreF family.</text>
</comment>
<dbReference type="AlphaFoldDB" id="A0A194S9L9"/>
<evidence type="ECO:0000256" key="3">
    <source>
        <dbReference type="ARBA" id="ARBA00046339"/>
    </source>
</evidence>
<sequence length="320" mass="32831">EQYLLLLLSDSNLPTGGFVASSGLESWIQHGNLALAAPEPAPATSSASPAPSPHLPTAALKTRPQPEAALLAFVTHSLHSYARLNVPLLRSAHAAVSSLHSSSSSPPPAGAPPPADHARPSPTDIDTALEHVLAADALCECMTLNHVARRASTAQGVALLTLYERALAPELPPPGAVDGGKGAAAAGEVVARYRAAIRAGQGGGKAVEGGNGHMSVAFAVMTAAVGLGLDASIDLFLFLHARSLLSSAVRLNNVGPYVAHRLLLWDVKALVDGAVAATSWKIAWGADDGTGVQGGPVTSWPLGEIIASRHDQLFTRVFNS</sequence>
<dbReference type="PANTHER" id="PTHR33620:SF1">
    <property type="entry name" value="UREASE ACCESSORY PROTEIN F"/>
    <property type="match status" value="1"/>
</dbReference>
<keyword evidence="1" id="KW-0996">Nickel insertion</keyword>
<name>A0A194S9L9_RHOGW</name>
<keyword evidence="2" id="KW-0143">Chaperone</keyword>
<dbReference type="GO" id="GO:0016151">
    <property type="term" value="F:nickel cation binding"/>
    <property type="evidence" value="ECO:0007669"/>
    <property type="project" value="InterPro"/>
</dbReference>
<dbReference type="Pfam" id="PF01730">
    <property type="entry name" value="UreF"/>
    <property type="match status" value="1"/>
</dbReference>
<dbReference type="OMA" id="WAWDWPE"/>
<dbReference type="STRING" id="578459.A0A194S9L9"/>
<keyword evidence="6" id="KW-1185">Reference proteome</keyword>
<feature type="region of interest" description="Disordered" evidence="4">
    <location>
        <begin position="38"/>
        <end position="59"/>
    </location>
</feature>
<dbReference type="PANTHER" id="PTHR33620">
    <property type="entry name" value="UREASE ACCESSORY PROTEIN F"/>
    <property type="match status" value="1"/>
</dbReference>
<evidence type="ECO:0000313" key="6">
    <source>
        <dbReference type="Proteomes" id="UP000053890"/>
    </source>
</evidence>
<feature type="non-terminal residue" evidence="5">
    <location>
        <position position="320"/>
    </location>
</feature>
<dbReference type="EMBL" id="KQ474075">
    <property type="protein sequence ID" value="KPV77160.1"/>
    <property type="molecule type" value="Genomic_DNA"/>
</dbReference>
<evidence type="ECO:0008006" key="7">
    <source>
        <dbReference type="Google" id="ProtNLM"/>
    </source>
</evidence>
<dbReference type="Gene3D" id="1.10.4190.10">
    <property type="entry name" value="Urease accessory protein UreF"/>
    <property type="match status" value="1"/>
</dbReference>
<dbReference type="InterPro" id="IPR002639">
    <property type="entry name" value="UreF"/>
</dbReference>
<dbReference type="RefSeq" id="XP_018273209.1">
    <property type="nucleotide sequence ID" value="XM_018419178.2"/>
</dbReference>
<feature type="compositionally biased region" description="Pro residues" evidence="4">
    <location>
        <begin position="105"/>
        <end position="115"/>
    </location>
</feature>
<accession>A0A194S9L9</accession>
<protein>
    <recommendedName>
        <fullName evidence="7">Urease accessory protein UreF</fullName>
    </recommendedName>
</protein>
<dbReference type="OrthoDB" id="2550922at2759"/>
<reference evidence="5 6" key="1">
    <citation type="journal article" date="2015" name="Front. Microbiol.">
        <title>Genome sequence of the plant growth promoting endophytic yeast Rhodotorula graminis WP1.</title>
        <authorList>
            <person name="Firrincieli A."/>
            <person name="Otillar R."/>
            <person name="Salamov A."/>
            <person name="Schmutz J."/>
            <person name="Khan Z."/>
            <person name="Redman R.S."/>
            <person name="Fleck N.D."/>
            <person name="Lindquist E."/>
            <person name="Grigoriev I.V."/>
            <person name="Doty S.L."/>
        </authorList>
    </citation>
    <scope>NUCLEOTIDE SEQUENCE [LARGE SCALE GENOMIC DNA]</scope>
    <source>
        <strain evidence="5 6">WP1</strain>
    </source>
</reference>
<organism evidence="5 6">
    <name type="scientific">Rhodotorula graminis (strain WP1)</name>
    <dbReference type="NCBI Taxonomy" id="578459"/>
    <lineage>
        <taxon>Eukaryota</taxon>
        <taxon>Fungi</taxon>
        <taxon>Dikarya</taxon>
        <taxon>Basidiomycota</taxon>
        <taxon>Pucciniomycotina</taxon>
        <taxon>Microbotryomycetes</taxon>
        <taxon>Sporidiobolales</taxon>
        <taxon>Sporidiobolaceae</taxon>
        <taxon>Rhodotorula</taxon>
    </lineage>
</organism>
<proteinExistence type="inferred from homology"/>
<dbReference type="InterPro" id="IPR038277">
    <property type="entry name" value="UreF_sf"/>
</dbReference>